<dbReference type="EMBL" id="JACIFY010000011">
    <property type="protein sequence ID" value="MBB4236630.1"/>
    <property type="molecule type" value="Genomic_DNA"/>
</dbReference>
<gene>
    <name evidence="1" type="ORF">GGD57_003220</name>
</gene>
<evidence type="ECO:0000313" key="1">
    <source>
        <dbReference type="EMBL" id="MBB4236630.1"/>
    </source>
</evidence>
<dbReference type="RefSeq" id="WP_184471189.1">
    <property type="nucleotide sequence ID" value="NZ_JACIFY010000011.1"/>
</dbReference>
<name>A0A7W6R4G9_9HYPH</name>
<accession>A0A7W6R4G9</accession>
<dbReference type="Proteomes" id="UP000540909">
    <property type="component" value="Unassembled WGS sequence"/>
</dbReference>
<sequence length="108" mass="11404">MVILSAAMVFRLTSLPEISDCSLWETGWKYLTAVCVIASNTDIVRPLLATSTTSDDLGLPLPSEALAVAGEILGAASKQHLRPFPALHLLDFDLCFGGGDFAPMAVAV</sequence>
<evidence type="ECO:0000313" key="2">
    <source>
        <dbReference type="Proteomes" id="UP000540909"/>
    </source>
</evidence>
<proteinExistence type="predicted"/>
<reference evidence="1 2" key="1">
    <citation type="submission" date="2020-08" db="EMBL/GenBank/DDBJ databases">
        <title>Genomic Encyclopedia of Type Strains, Phase IV (KMG-V): Genome sequencing to study the core and pangenomes of soil and plant-associated prokaryotes.</title>
        <authorList>
            <person name="Whitman W."/>
        </authorList>
    </citation>
    <scope>NUCLEOTIDE SEQUENCE [LARGE SCALE GENOMIC DNA]</scope>
    <source>
        <strain evidence="1 2">SEMIA 4089</strain>
    </source>
</reference>
<comment type="caution">
    <text evidence="1">The sequence shown here is derived from an EMBL/GenBank/DDBJ whole genome shotgun (WGS) entry which is preliminary data.</text>
</comment>
<organism evidence="1 2">
    <name type="scientific">Rhizobium esperanzae</name>
    <dbReference type="NCBI Taxonomy" id="1967781"/>
    <lineage>
        <taxon>Bacteria</taxon>
        <taxon>Pseudomonadati</taxon>
        <taxon>Pseudomonadota</taxon>
        <taxon>Alphaproteobacteria</taxon>
        <taxon>Hyphomicrobiales</taxon>
        <taxon>Rhizobiaceae</taxon>
        <taxon>Rhizobium/Agrobacterium group</taxon>
        <taxon>Rhizobium</taxon>
    </lineage>
</organism>
<dbReference type="AlphaFoldDB" id="A0A7W6R4G9"/>
<protein>
    <submittedName>
        <fullName evidence="1">Uncharacterized protein</fullName>
    </submittedName>
</protein>